<name>A0A226F052_FOLCA</name>
<evidence type="ECO:0000256" key="1">
    <source>
        <dbReference type="SAM" id="Coils"/>
    </source>
</evidence>
<dbReference type="Proteomes" id="UP000198287">
    <property type="component" value="Unassembled WGS sequence"/>
</dbReference>
<feature type="coiled-coil region" evidence="1">
    <location>
        <begin position="166"/>
        <end position="225"/>
    </location>
</feature>
<dbReference type="EMBL" id="LNIX01000001">
    <property type="protein sequence ID" value="OXA63185.1"/>
    <property type="molecule type" value="Genomic_DNA"/>
</dbReference>
<accession>A0A226F052</accession>
<sequence length="260" mass="29394">MFSENLKMVLQKSPDWMKLLPVQRRDLMNQMLTSDLLLPIDDIQSQLGGRLQNVLGLQEKDLPKALKLILAEIGKHFALLKRGVGGQETNKFPPVTSSSRYVACSRGSRMMEAKASKELHVTQQANANAVLETKLEEIRQFSGAAEVQMENTIIERKQNSKLLLHKETLLITLQILRERLENLEKTCATLAIIDIKKLEDVIKRHEALKRNMSLLTERLDSLSLKGTIPCSYIEAKAKLMERKAYLSALQHQIEAEGVSP</sequence>
<gene>
    <name evidence="2" type="ORF">Fcan01_03444</name>
</gene>
<comment type="caution">
    <text evidence="2">The sequence shown here is derived from an EMBL/GenBank/DDBJ whole genome shotgun (WGS) entry which is preliminary data.</text>
</comment>
<evidence type="ECO:0000313" key="3">
    <source>
        <dbReference type="Proteomes" id="UP000198287"/>
    </source>
</evidence>
<evidence type="ECO:0008006" key="4">
    <source>
        <dbReference type="Google" id="ProtNLM"/>
    </source>
</evidence>
<proteinExistence type="predicted"/>
<dbReference type="AlphaFoldDB" id="A0A226F052"/>
<keyword evidence="1" id="KW-0175">Coiled coil</keyword>
<organism evidence="2 3">
    <name type="scientific">Folsomia candida</name>
    <name type="common">Springtail</name>
    <dbReference type="NCBI Taxonomy" id="158441"/>
    <lineage>
        <taxon>Eukaryota</taxon>
        <taxon>Metazoa</taxon>
        <taxon>Ecdysozoa</taxon>
        <taxon>Arthropoda</taxon>
        <taxon>Hexapoda</taxon>
        <taxon>Collembola</taxon>
        <taxon>Entomobryomorpha</taxon>
        <taxon>Isotomoidea</taxon>
        <taxon>Isotomidae</taxon>
        <taxon>Proisotominae</taxon>
        <taxon>Folsomia</taxon>
    </lineage>
</organism>
<keyword evidence="3" id="KW-1185">Reference proteome</keyword>
<evidence type="ECO:0000313" key="2">
    <source>
        <dbReference type="EMBL" id="OXA63185.1"/>
    </source>
</evidence>
<protein>
    <recommendedName>
        <fullName evidence="4">HAUS augmin-like complex subunit 1</fullName>
    </recommendedName>
</protein>
<reference evidence="2 3" key="1">
    <citation type="submission" date="2015-12" db="EMBL/GenBank/DDBJ databases">
        <title>The genome of Folsomia candida.</title>
        <authorList>
            <person name="Faddeeva A."/>
            <person name="Derks M.F."/>
            <person name="Anvar Y."/>
            <person name="Smit S."/>
            <person name="Van Straalen N."/>
            <person name="Roelofs D."/>
        </authorList>
    </citation>
    <scope>NUCLEOTIDE SEQUENCE [LARGE SCALE GENOMIC DNA]</scope>
    <source>
        <strain evidence="2 3">VU population</strain>
        <tissue evidence="2">Whole body</tissue>
    </source>
</reference>